<dbReference type="PANTHER" id="PTHR10039:SF17">
    <property type="entry name" value="FUNGAL STAND N-TERMINAL GOODBYE DOMAIN-CONTAINING PROTEIN-RELATED"/>
    <property type="match status" value="1"/>
</dbReference>
<evidence type="ECO:0000313" key="4">
    <source>
        <dbReference type="Proteomes" id="UP000815677"/>
    </source>
</evidence>
<feature type="domain" description="Nephrocystin 3-like N-terminal" evidence="2">
    <location>
        <begin position="115"/>
        <end position="275"/>
    </location>
</feature>
<dbReference type="EMBL" id="DF848783">
    <property type="protein sequence ID" value="GAT54859.1"/>
    <property type="molecule type" value="Genomic_DNA"/>
</dbReference>
<dbReference type="PANTHER" id="PTHR10039">
    <property type="entry name" value="AMELOGENIN"/>
    <property type="match status" value="1"/>
</dbReference>
<proteinExistence type="predicted"/>
<dbReference type="InterPro" id="IPR056884">
    <property type="entry name" value="NPHP3-like_N"/>
</dbReference>
<organism evidence="3 4">
    <name type="scientific">Mycena chlorophos</name>
    <name type="common">Agaric fungus</name>
    <name type="synonym">Agaricus chlorophos</name>
    <dbReference type="NCBI Taxonomy" id="658473"/>
    <lineage>
        <taxon>Eukaryota</taxon>
        <taxon>Fungi</taxon>
        <taxon>Dikarya</taxon>
        <taxon>Basidiomycota</taxon>
        <taxon>Agaricomycotina</taxon>
        <taxon>Agaricomycetes</taxon>
        <taxon>Agaricomycetidae</taxon>
        <taxon>Agaricales</taxon>
        <taxon>Marasmiineae</taxon>
        <taxon>Mycenaceae</taxon>
        <taxon>Mycena</taxon>
    </lineage>
</organism>
<evidence type="ECO:0000313" key="3">
    <source>
        <dbReference type="EMBL" id="GAT54859.1"/>
    </source>
</evidence>
<sequence length="891" mass="100044">MYSSRNGAGAYIYTSPSRPPYFSLQTPLASMAAVSGLQPQSLETEHVQLEDHTTTHIDHSAFTHYQQTKVFINGPPAAVEALRRHHVVRQAAHDSRELSGLPRCHPGTRRNTFDELHAWVRNEDGEEAPILWFNSSTGWGKTTLLLSVADDCFHLGWLGASFFFKKDDKRRGSAAGLASTLAWSLAQRWPEYCTALEAALCSDRSIVGRSVQAEFLALLGAPTVGLRPPSEIGSFIFIIDGLDECDPRDKHDVAQAVVQLIWAYRNLPIRFILSSVGDFDLGAILQSPKAQEIVCTFDQDEWTWPQNHQDIHLFLTDSAQRIRSSFLPHIVLSDDWMSPDQIDEITTRCAGLFLPAATAIAYLETARGHPQDHLPAVLAMDAHSTHLLDSFYFGLMNTEFPASNPQDSAHLHIVLFLLLHPRHQVGLQLADVDDVLGMSRGRTWLILRSLSVVLIMPDVHVPPVVENYVEARHATFVEFLLDPERCKSPRWCIGSEEAHRNAAVAMAKFLIRAGHSTAVGLRRTITASLSSLLNDVSPDEELVSLLQNADLPVSMAVYPFASLADDGKPNNHQSLWSSPISLSTSFLRRYTYPDSILRTWETQLWTGQLCKMLLYHRPSNPVSAPSNPSHQYDDAYRAILSRYPRTTFLLRLISHFKRLLPFRAPPENHGDWKIPSIEEAWGFLGDDVDHTALVPLAEMASLGDLGAILLGIETSPFGFLGDRNRCGDLFVSDAEFAEQLTIRWAARMGETRHFTADMMNWVQFGLFNIAYVPPTSLVALQAIQNLDLARTCRDHLTVDRIAHEVMHFKYLKPTEMQHVVDWCERAGPPANAACIFWEEQTVQVRQCTDVSQHLLGPVELDADDVDAETHSERRIRHLQVEWKPVKLLSYV</sequence>
<evidence type="ECO:0000256" key="1">
    <source>
        <dbReference type="ARBA" id="ARBA00022737"/>
    </source>
</evidence>
<evidence type="ECO:0000259" key="2">
    <source>
        <dbReference type="Pfam" id="PF24883"/>
    </source>
</evidence>
<keyword evidence="4" id="KW-1185">Reference proteome</keyword>
<name>A0ABQ0LUU0_MYCCL</name>
<dbReference type="Proteomes" id="UP000815677">
    <property type="component" value="Unassembled WGS sequence"/>
</dbReference>
<gene>
    <name evidence="3" type="ORF">MCHLO_11679</name>
</gene>
<accession>A0ABQ0LUU0</accession>
<dbReference type="Pfam" id="PF24883">
    <property type="entry name" value="NPHP3_N"/>
    <property type="match status" value="1"/>
</dbReference>
<keyword evidence="1" id="KW-0677">Repeat</keyword>
<protein>
    <recommendedName>
        <fullName evidence="2">Nephrocystin 3-like N-terminal domain-containing protein</fullName>
    </recommendedName>
</protein>
<reference evidence="3" key="1">
    <citation type="submission" date="2014-09" db="EMBL/GenBank/DDBJ databases">
        <title>Genome sequence of the luminous mushroom Mycena chlorophos for searching fungal bioluminescence genes.</title>
        <authorList>
            <person name="Tanaka Y."/>
            <person name="Kasuga D."/>
            <person name="Oba Y."/>
            <person name="Hase S."/>
            <person name="Sato K."/>
            <person name="Oba Y."/>
            <person name="Sakakibara Y."/>
        </authorList>
    </citation>
    <scope>NUCLEOTIDE SEQUENCE</scope>
</reference>